<keyword evidence="2" id="KW-1185">Reference proteome</keyword>
<sequence>MHTSKFSTDEVFKSRQDLIDWVQKLGRSLGYIIVIKRSRKNRSGVMSKVILICDRGGKYRGTGSSSRHTGTKKMNCPFELVGKYSSMRECWTLKVICEKHNHEPAEDMEGHPYAMRLTENEVRLVEDLSRKNVKPRDILSTLKEQNPNNVSTLRTIYNARRKFWATEHEGRTQMQVVMSFLQEEGYMHEARTNKSNELEDLFFIHPISMEMWRAFPHVLLMDATYKTNRYKMPLLEIDGVTSTNMTFCIAFVFMNKEKEPNYTWALNCLKKTIDGYASPRVIITDRELALMKACTNVFPDAKQLLCRWHIYQSILRKCRPSITSHQSWNFFYKAWTSLVESQTEETYKFNLAQVEEILLEYQGVLDYLNEVA</sequence>
<protein>
    <submittedName>
        <fullName evidence="1">Uncharacterized protein</fullName>
    </submittedName>
</protein>
<name>A0ACB9DMF9_ARCLA</name>
<comment type="caution">
    <text evidence="1">The sequence shown here is derived from an EMBL/GenBank/DDBJ whole genome shotgun (WGS) entry which is preliminary data.</text>
</comment>
<accession>A0ACB9DMF9</accession>
<reference evidence="2" key="1">
    <citation type="journal article" date="2022" name="Mol. Ecol. Resour.">
        <title>The genomes of chicory, endive, great burdock and yacon provide insights into Asteraceae palaeo-polyploidization history and plant inulin production.</title>
        <authorList>
            <person name="Fan W."/>
            <person name="Wang S."/>
            <person name="Wang H."/>
            <person name="Wang A."/>
            <person name="Jiang F."/>
            <person name="Liu H."/>
            <person name="Zhao H."/>
            <person name="Xu D."/>
            <person name="Zhang Y."/>
        </authorList>
    </citation>
    <scope>NUCLEOTIDE SEQUENCE [LARGE SCALE GENOMIC DNA]</scope>
    <source>
        <strain evidence="2">cv. Niubang</strain>
    </source>
</reference>
<reference evidence="1 2" key="2">
    <citation type="journal article" date="2022" name="Mol. Ecol. Resour.">
        <title>The genomes of chicory, endive, great burdock and yacon provide insights into Asteraceae paleo-polyploidization history and plant inulin production.</title>
        <authorList>
            <person name="Fan W."/>
            <person name="Wang S."/>
            <person name="Wang H."/>
            <person name="Wang A."/>
            <person name="Jiang F."/>
            <person name="Liu H."/>
            <person name="Zhao H."/>
            <person name="Xu D."/>
            <person name="Zhang Y."/>
        </authorList>
    </citation>
    <scope>NUCLEOTIDE SEQUENCE [LARGE SCALE GENOMIC DNA]</scope>
    <source>
        <strain evidence="2">cv. Niubang</strain>
    </source>
</reference>
<gene>
    <name evidence="1" type="ORF">L6452_10224</name>
</gene>
<evidence type="ECO:0000313" key="1">
    <source>
        <dbReference type="EMBL" id="KAI3747658.1"/>
    </source>
</evidence>
<proteinExistence type="predicted"/>
<dbReference type="EMBL" id="CM042049">
    <property type="protein sequence ID" value="KAI3747658.1"/>
    <property type="molecule type" value="Genomic_DNA"/>
</dbReference>
<organism evidence="1 2">
    <name type="scientific">Arctium lappa</name>
    <name type="common">Greater burdock</name>
    <name type="synonym">Lappa major</name>
    <dbReference type="NCBI Taxonomy" id="4217"/>
    <lineage>
        <taxon>Eukaryota</taxon>
        <taxon>Viridiplantae</taxon>
        <taxon>Streptophyta</taxon>
        <taxon>Embryophyta</taxon>
        <taxon>Tracheophyta</taxon>
        <taxon>Spermatophyta</taxon>
        <taxon>Magnoliopsida</taxon>
        <taxon>eudicotyledons</taxon>
        <taxon>Gunneridae</taxon>
        <taxon>Pentapetalae</taxon>
        <taxon>asterids</taxon>
        <taxon>campanulids</taxon>
        <taxon>Asterales</taxon>
        <taxon>Asteraceae</taxon>
        <taxon>Carduoideae</taxon>
        <taxon>Cardueae</taxon>
        <taxon>Arctiinae</taxon>
        <taxon>Arctium</taxon>
    </lineage>
</organism>
<evidence type="ECO:0000313" key="2">
    <source>
        <dbReference type="Proteomes" id="UP001055879"/>
    </source>
</evidence>
<dbReference type="Proteomes" id="UP001055879">
    <property type="component" value="Linkage Group LG03"/>
</dbReference>